<dbReference type="SUPFAM" id="SSF54631">
    <property type="entry name" value="CBS-domain pair"/>
    <property type="match status" value="1"/>
</dbReference>
<sequence>MPYLTEIVIILVLIALNGLFSMSEFALVSAKRTRLKQRAEEGDTRADVALKLANEPTPFLSTIQIGITLVGIFAGAFGGSTIAKELAAYLREFPALAPYSSGLSITLVVVLITYLTLIFGELVPKRLALNNAESIASAVAKPMFYLSIIAKPFVIILSYSTESVLRVLKVRKITGPPVTEEEIKIMLEEGTEAGVFEKAELNMIEGVLEIGDRRVDSLMTHRSDIIGLDLEDSTDENLRKMIESGRSHFPVYEGELDNIVGMISVKKVLEKFVKSGTVDLRDLVTKPVFVPESASVLKLLESFKQTGVHFALITDEYGSIQGVITLHDILEAIVGEVRSLGEPEEAQIRVREDGSWLIDGDTPIEKVKDFLPVDSFPGEKEGYYRTIAGLIIFILQRIPVTGDFIVHGGLRYEVVDMDGNRIDKVLVTRFPQAPEDQTPAPKI</sequence>
<evidence type="ECO:0000313" key="16">
    <source>
        <dbReference type="Proteomes" id="UP000323733"/>
    </source>
</evidence>
<comment type="subcellular location">
    <subcellularLocation>
        <location evidence="1">Membrane</location>
        <topology evidence="1">Multi-pass membrane protein</topology>
    </subcellularLocation>
</comment>
<keyword evidence="6 9" id="KW-0129">CBS domain</keyword>
<evidence type="ECO:0000259" key="11">
    <source>
        <dbReference type="PROSITE" id="PS51371"/>
    </source>
</evidence>
<evidence type="ECO:0000256" key="7">
    <source>
        <dbReference type="ARBA" id="ARBA00023136"/>
    </source>
</evidence>
<dbReference type="Pfam" id="PF00571">
    <property type="entry name" value="CBS"/>
    <property type="match status" value="2"/>
</dbReference>
<keyword evidence="8" id="KW-0486">Methionine biosynthesis</keyword>
<dbReference type="RefSeq" id="WP_048166253.1">
    <property type="nucleotide sequence ID" value="NZ_FPAO01000004.1"/>
</dbReference>
<dbReference type="EMBL" id="AP017646">
    <property type="protein sequence ID" value="BAW29648.1"/>
    <property type="molecule type" value="Genomic_DNA"/>
</dbReference>
<keyword evidence="4" id="KW-0677">Repeat</keyword>
<feature type="transmembrane region" description="Helical" evidence="10">
    <location>
        <begin position="6"/>
        <end position="28"/>
    </location>
</feature>
<evidence type="ECO:0000313" key="14">
    <source>
        <dbReference type="EMBL" id="SFT57445.1"/>
    </source>
</evidence>
<dbReference type="PROSITE" id="PS51846">
    <property type="entry name" value="CNNM"/>
    <property type="match status" value="1"/>
</dbReference>
<protein>
    <submittedName>
        <fullName evidence="13">Probable hemolysin</fullName>
    </submittedName>
    <submittedName>
        <fullName evidence="14">Putative hemolysin</fullName>
    </submittedName>
</protein>
<dbReference type="AlphaFoldDB" id="A0A1I6Z436"/>
<dbReference type="SUPFAM" id="SSF56176">
    <property type="entry name" value="FAD-binding/transporter-associated domain-like"/>
    <property type="match status" value="1"/>
</dbReference>
<dbReference type="SMART" id="SM00116">
    <property type="entry name" value="CBS"/>
    <property type="match status" value="2"/>
</dbReference>
<dbReference type="InterPro" id="IPR046342">
    <property type="entry name" value="CBS_dom_sf"/>
</dbReference>
<evidence type="ECO:0000256" key="8">
    <source>
        <dbReference type="ARBA" id="ARBA00023167"/>
    </source>
</evidence>
<dbReference type="GO" id="GO:0005886">
    <property type="term" value="C:plasma membrane"/>
    <property type="evidence" value="ECO:0007669"/>
    <property type="project" value="TreeGrafter"/>
</dbReference>
<accession>A0A3G9CTU3</accession>
<dbReference type="Proteomes" id="UP000323733">
    <property type="component" value="Unassembled WGS sequence"/>
</dbReference>
<dbReference type="FunFam" id="3.10.580.10:FF:000002">
    <property type="entry name" value="Magnesium/cobalt efflux protein CorC"/>
    <property type="match status" value="1"/>
</dbReference>
<evidence type="ECO:0000256" key="2">
    <source>
        <dbReference type="ARBA" id="ARBA00022605"/>
    </source>
</evidence>
<evidence type="ECO:0000256" key="4">
    <source>
        <dbReference type="ARBA" id="ARBA00022737"/>
    </source>
</evidence>
<dbReference type="InterPro" id="IPR036318">
    <property type="entry name" value="FAD-bd_PCMH-like_sf"/>
</dbReference>
<evidence type="ECO:0000256" key="6">
    <source>
        <dbReference type="ARBA" id="ARBA00023122"/>
    </source>
</evidence>
<dbReference type="Pfam" id="PF03471">
    <property type="entry name" value="CorC_HlyC"/>
    <property type="match status" value="1"/>
</dbReference>
<accession>A0A1I6Z436</accession>
<feature type="domain" description="CNNM transmembrane" evidence="12">
    <location>
        <begin position="1"/>
        <end position="200"/>
    </location>
</feature>
<evidence type="ECO:0000256" key="1">
    <source>
        <dbReference type="ARBA" id="ARBA00004141"/>
    </source>
</evidence>
<dbReference type="CDD" id="cd04590">
    <property type="entry name" value="CBS_pair_CorC_HlyC_assoc"/>
    <property type="match status" value="1"/>
</dbReference>
<proteinExistence type="predicted"/>
<keyword evidence="7 10" id="KW-0472">Membrane</keyword>
<dbReference type="InterPro" id="IPR044751">
    <property type="entry name" value="Ion_transp-like_CBS"/>
</dbReference>
<evidence type="ECO:0000313" key="13">
    <source>
        <dbReference type="EMBL" id="BAW29648.1"/>
    </source>
</evidence>
<evidence type="ECO:0000256" key="5">
    <source>
        <dbReference type="ARBA" id="ARBA00022989"/>
    </source>
</evidence>
<evidence type="ECO:0000256" key="9">
    <source>
        <dbReference type="PROSITE-ProRule" id="PRU00703"/>
    </source>
</evidence>
<name>A0A1I6Z436_METTE</name>
<organism evidence="14 16">
    <name type="scientific">Methanosarcina thermophila</name>
    <dbReference type="NCBI Taxonomy" id="2210"/>
    <lineage>
        <taxon>Archaea</taxon>
        <taxon>Methanobacteriati</taxon>
        <taxon>Methanobacteriota</taxon>
        <taxon>Stenosarchaea group</taxon>
        <taxon>Methanomicrobia</taxon>
        <taxon>Methanosarcinales</taxon>
        <taxon>Methanosarcinaceae</taxon>
        <taxon>Methanosarcina</taxon>
    </lineage>
</organism>
<dbReference type="SMART" id="SM01091">
    <property type="entry name" value="CorC_HlyC"/>
    <property type="match status" value="1"/>
</dbReference>
<evidence type="ECO:0000259" key="12">
    <source>
        <dbReference type="PROSITE" id="PS51846"/>
    </source>
</evidence>
<gene>
    <name evidence="13" type="ORF">MESMT1_1718</name>
    <name evidence="14" type="ORF">SAMN02910340_01270</name>
</gene>
<dbReference type="Gene3D" id="3.10.580.10">
    <property type="entry name" value="CBS-domain"/>
    <property type="match status" value="1"/>
</dbReference>
<dbReference type="EMBL" id="FPAO01000004">
    <property type="protein sequence ID" value="SFT57445.1"/>
    <property type="molecule type" value="Genomic_DNA"/>
</dbReference>
<dbReference type="GO" id="GO:0009086">
    <property type="term" value="P:methionine biosynthetic process"/>
    <property type="evidence" value="ECO:0007669"/>
    <property type="project" value="UniProtKB-KW"/>
</dbReference>
<evidence type="ECO:0000256" key="10">
    <source>
        <dbReference type="SAM" id="Phobius"/>
    </source>
</evidence>
<keyword evidence="5 10" id="KW-1133">Transmembrane helix</keyword>
<reference evidence="13 15" key="1">
    <citation type="submission" date="2016-09" db="EMBL/GenBank/DDBJ databases">
        <title>Complete Genome Sequence of Methanosarcina thermophila MT-1.</title>
        <authorList>
            <person name="Kouzuma A."/>
        </authorList>
    </citation>
    <scope>NUCLEOTIDE SEQUENCE [LARGE SCALE GENOMIC DNA]</scope>
    <source>
        <strain evidence="13 15">MT-1</strain>
    </source>
</reference>
<reference evidence="14 16" key="2">
    <citation type="submission" date="2016-10" db="EMBL/GenBank/DDBJ databases">
        <authorList>
            <person name="Varghese N."/>
            <person name="Submissions S."/>
        </authorList>
    </citation>
    <scope>NUCLEOTIDE SEQUENCE [LARGE SCALE GENOMIC DNA]</scope>
    <source>
        <strain evidence="14 16">DSM 11855</strain>
    </source>
</reference>
<dbReference type="PANTHER" id="PTHR22777">
    <property type="entry name" value="HEMOLYSIN-RELATED"/>
    <property type="match status" value="1"/>
</dbReference>
<dbReference type="GO" id="GO:0050660">
    <property type="term" value="F:flavin adenine dinucleotide binding"/>
    <property type="evidence" value="ECO:0007669"/>
    <property type="project" value="InterPro"/>
</dbReference>
<dbReference type="Proteomes" id="UP000265557">
    <property type="component" value="Chromosome"/>
</dbReference>
<dbReference type="PANTHER" id="PTHR22777:SF17">
    <property type="entry name" value="UPF0053 PROTEIN SLL0260"/>
    <property type="match status" value="1"/>
</dbReference>
<dbReference type="PROSITE" id="PS51371">
    <property type="entry name" value="CBS"/>
    <property type="match status" value="2"/>
</dbReference>
<keyword evidence="16" id="KW-1185">Reference proteome</keyword>
<keyword evidence="3 10" id="KW-0812">Transmembrane</keyword>
<dbReference type="Gene3D" id="3.30.465.10">
    <property type="match status" value="1"/>
</dbReference>
<dbReference type="InterPro" id="IPR000644">
    <property type="entry name" value="CBS_dom"/>
</dbReference>
<dbReference type="InterPro" id="IPR005170">
    <property type="entry name" value="Transptr-assoc_dom"/>
</dbReference>
<dbReference type="InterPro" id="IPR002550">
    <property type="entry name" value="CNNM"/>
</dbReference>
<keyword evidence="2" id="KW-0028">Amino-acid biosynthesis</keyword>
<dbReference type="Pfam" id="PF01595">
    <property type="entry name" value="CNNM"/>
    <property type="match status" value="1"/>
</dbReference>
<feature type="domain" description="CBS" evidence="11">
    <location>
        <begin position="283"/>
        <end position="340"/>
    </location>
</feature>
<evidence type="ECO:0000313" key="15">
    <source>
        <dbReference type="Proteomes" id="UP000265557"/>
    </source>
</evidence>
<dbReference type="GeneID" id="41601750"/>
<evidence type="ECO:0000256" key="3">
    <source>
        <dbReference type="ARBA" id="ARBA00022692"/>
    </source>
</evidence>
<dbReference type="InterPro" id="IPR016169">
    <property type="entry name" value="FAD-bd_PCMH_sub2"/>
</dbReference>
<feature type="transmembrane region" description="Helical" evidence="10">
    <location>
        <begin position="103"/>
        <end position="123"/>
    </location>
</feature>
<feature type="domain" description="CBS" evidence="11">
    <location>
        <begin position="219"/>
        <end position="280"/>
    </location>
</feature>
<feature type="transmembrane region" description="Helical" evidence="10">
    <location>
        <begin position="59"/>
        <end position="83"/>
    </location>
</feature>